<dbReference type="Proteomes" id="UP001454036">
    <property type="component" value="Unassembled WGS sequence"/>
</dbReference>
<evidence type="ECO:0000256" key="1">
    <source>
        <dbReference type="SAM" id="MobiDB-lite"/>
    </source>
</evidence>
<reference evidence="2 3" key="1">
    <citation type="submission" date="2024-01" db="EMBL/GenBank/DDBJ databases">
        <title>The complete chloroplast genome sequence of Lithospermum erythrorhizon: insights into the phylogenetic relationship among Boraginaceae species and the maternal lineages of purple gromwells.</title>
        <authorList>
            <person name="Okada T."/>
            <person name="Watanabe K."/>
        </authorList>
    </citation>
    <scope>NUCLEOTIDE SEQUENCE [LARGE SCALE GENOMIC DNA]</scope>
</reference>
<feature type="region of interest" description="Disordered" evidence="1">
    <location>
        <begin position="1"/>
        <end position="98"/>
    </location>
</feature>
<keyword evidence="3" id="KW-1185">Reference proteome</keyword>
<feature type="compositionally biased region" description="Basic and acidic residues" evidence="1">
    <location>
        <begin position="35"/>
        <end position="68"/>
    </location>
</feature>
<evidence type="ECO:0000313" key="2">
    <source>
        <dbReference type="EMBL" id="GAA0151049.1"/>
    </source>
</evidence>
<evidence type="ECO:0000313" key="3">
    <source>
        <dbReference type="Proteomes" id="UP001454036"/>
    </source>
</evidence>
<accession>A0AAV3PHA0</accession>
<name>A0AAV3PHA0_LITER</name>
<dbReference type="AlphaFoldDB" id="A0AAV3PHA0"/>
<comment type="caution">
    <text evidence="2">The sequence shown here is derived from an EMBL/GenBank/DDBJ whole genome shotgun (WGS) entry which is preliminary data.</text>
</comment>
<gene>
    <name evidence="2" type="ORF">LIER_09851</name>
</gene>
<protein>
    <submittedName>
        <fullName evidence="2">Uncharacterized protein</fullName>
    </submittedName>
</protein>
<proteinExistence type="predicted"/>
<feature type="compositionally biased region" description="Polar residues" evidence="1">
    <location>
        <begin position="69"/>
        <end position="84"/>
    </location>
</feature>
<feature type="compositionally biased region" description="Polar residues" evidence="1">
    <location>
        <begin position="1"/>
        <end position="13"/>
    </location>
</feature>
<dbReference type="EMBL" id="BAABME010001706">
    <property type="protein sequence ID" value="GAA0151049.1"/>
    <property type="molecule type" value="Genomic_DNA"/>
</dbReference>
<sequence>MSGQQNEPNTSVPAASGQHAPFSPEVEATFQQPLPEERASWEHEREVPEYNRPHHETQHSHESEDRDQSLSSPQHEVHSTSTVLVTRKHKSAAPSQVPAIPVDPAVTALQQQLNDLKRMMASIIPTSSTSAATMTNMPFSDRLDSIALPAGFKLP</sequence>
<organism evidence="2 3">
    <name type="scientific">Lithospermum erythrorhizon</name>
    <name type="common">Purple gromwell</name>
    <name type="synonym">Lithospermum officinale var. erythrorhizon</name>
    <dbReference type="NCBI Taxonomy" id="34254"/>
    <lineage>
        <taxon>Eukaryota</taxon>
        <taxon>Viridiplantae</taxon>
        <taxon>Streptophyta</taxon>
        <taxon>Embryophyta</taxon>
        <taxon>Tracheophyta</taxon>
        <taxon>Spermatophyta</taxon>
        <taxon>Magnoliopsida</taxon>
        <taxon>eudicotyledons</taxon>
        <taxon>Gunneridae</taxon>
        <taxon>Pentapetalae</taxon>
        <taxon>asterids</taxon>
        <taxon>lamiids</taxon>
        <taxon>Boraginales</taxon>
        <taxon>Boraginaceae</taxon>
        <taxon>Boraginoideae</taxon>
        <taxon>Lithospermeae</taxon>
        <taxon>Lithospermum</taxon>
    </lineage>
</organism>